<protein>
    <submittedName>
        <fullName evidence="2">Uncharacterized protein</fullName>
    </submittedName>
</protein>
<dbReference type="AlphaFoldDB" id="A0A268EQ37"/>
<sequence length="60" mass="6585">MKLGKIIGITLSIIIGLLVMMYLFVILIFNVEPKQTIIKMSSISISSVESPSMLNPMSSI</sequence>
<reference evidence="2 3" key="1">
    <citation type="submission" date="2017-07" db="EMBL/GenBank/DDBJ databases">
        <title>Isolation and whole genome analysis of endospore-forming bacteria from heroin.</title>
        <authorList>
            <person name="Kalinowski J."/>
            <person name="Ahrens B."/>
            <person name="Al-Dilaimi A."/>
            <person name="Winkler A."/>
            <person name="Wibberg D."/>
            <person name="Schleenbecker U."/>
            <person name="Ruckert C."/>
            <person name="Wolfel R."/>
            <person name="Grass G."/>
        </authorList>
    </citation>
    <scope>NUCLEOTIDE SEQUENCE [LARGE SCALE GENOMIC DNA]</scope>
    <source>
        <strain evidence="2 3">7537-G1</strain>
    </source>
</reference>
<keyword evidence="1" id="KW-0472">Membrane</keyword>
<evidence type="ECO:0000313" key="3">
    <source>
        <dbReference type="Proteomes" id="UP000215596"/>
    </source>
</evidence>
<evidence type="ECO:0000313" key="2">
    <source>
        <dbReference type="EMBL" id="PAD75225.1"/>
    </source>
</evidence>
<feature type="transmembrane region" description="Helical" evidence="1">
    <location>
        <begin position="6"/>
        <end position="31"/>
    </location>
</feature>
<name>A0A268EQ37_9BACL</name>
<proteinExistence type="predicted"/>
<keyword evidence="1" id="KW-1133">Transmembrane helix</keyword>
<gene>
    <name evidence="2" type="ORF">CHH67_15235</name>
</gene>
<accession>A0A268EQ37</accession>
<comment type="caution">
    <text evidence="2">The sequence shown here is derived from an EMBL/GenBank/DDBJ whole genome shotgun (WGS) entry which is preliminary data.</text>
</comment>
<organism evidence="2 3">
    <name type="scientific">Paenibacillus campinasensis</name>
    <dbReference type="NCBI Taxonomy" id="66347"/>
    <lineage>
        <taxon>Bacteria</taxon>
        <taxon>Bacillati</taxon>
        <taxon>Bacillota</taxon>
        <taxon>Bacilli</taxon>
        <taxon>Bacillales</taxon>
        <taxon>Paenibacillaceae</taxon>
        <taxon>Paenibacillus</taxon>
    </lineage>
</organism>
<dbReference type="Proteomes" id="UP000215596">
    <property type="component" value="Unassembled WGS sequence"/>
</dbReference>
<keyword evidence="1" id="KW-0812">Transmembrane</keyword>
<dbReference type="EMBL" id="NPBY01000046">
    <property type="protein sequence ID" value="PAD75225.1"/>
    <property type="molecule type" value="Genomic_DNA"/>
</dbReference>
<evidence type="ECO:0000256" key="1">
    <source>
        <dbReference type="SAM" id="Phobius"/>
    </source>
</evidence>